<sequence length="24" mass="2752">MNENSVQDTPAKTHARLRDETPQI</sequence>
<proteinExistence type="predicted"/>
<evidence type="ECO:0000313" key="2">
    <source>
        <dbReference type="EMBL" id="SVB73117.1"/>
    </source>
</evidence>
<dbReference type="AlphaFoldDB" id="A0A382GET2"/>
<name>A0A382GET2_9ZZZZ</name>
<evidence type="ECO:0000256" key="1">
    <source>
        <dbReference type="SAM" id="MobiDB-lite"/>
    </source>
</evidence>
<feature type="region of interest" description="Disordered" evidence="1">
    <location>
        <begin position="1"/>
        <end position="24"/>
    </location>
</feature>
<gene>
    <name evidence="2" type="ORF">METZ01_LOCUS225971</name>
</gene>
<feature type="compositionally biased region" description="Polar residues" evidence="1">
    <location>
        <begin position="1"/>
        <end position="10"/>
    </location>
</feature>
<accession>A0A382GET2</accession>
<organism evidence="2">
    <name type="scientific">marine metagenome</name>
    <dbReference type="NCBI Taxonomy" id="408172"/>
    <lineage>
        <taxon>unclassified sequences</taxon>
        <taxon>metagenomes</taxon>
        <taxon>ecological metagenomes</taxon>
    </lineage>
</organism>
<dbReference type="EMBL" id="UINC01054882">
    <property type="protein sequence ID" value="SVB73117.1"/>
    <property type="molecule type" value="Genomic_DNA"/>
</dbReference>
<reference evidence="2" key="1">
    <citation type="submission" date="2018-05" db="EMBL/GenBank/DDBJ databases">
        <authorList>
            <person name="Lanie J.A."/>
            <person name="Ng W.-L."/>
            <person name="Kazmierczak K.M."/>
            <person name="Andrzejewski T.M."/>
            <person name="Davidsen T.M."/>
            <person name="Wayne K.J."/>
            <person name="Tettelin H."/>
            <person name="Glass J.I."/>
            <person name="Rusch D."/>
            <person name="Podicherti R."/>
            <person name="Tsui H.-C.T."/>
            <person name="Winkler M.E."/>
        </authorList>
    </citation>
    <scope>NUCLEOTIDE SEQUENCE</scope>
</reference>
<protein>
    <submittedName>
        <fullName evidence="2">Uncharacterized protein</fullName>
    </submittedName>
</protein>